<evidence type="ECO:0000313" key="4">
    <source>
        <dbReference type="Proteomes" id="UP000185904"/>
    </source>
</evidence>
<dbReference type="Proteomes" id="UP000185904">
    <property type="component" value="Unassembled WGS sequence"/>
</dbReference>
<dbReference type="AlphaFoldDB" id="A0A178D3G8"/>
<reference evidence="3 4" key="1">
    <citation type="submission" date="2016-03" db="EMBL/GenBank/DDBJ databases">
        <title>The draft genome sequence of Fonsecaea nubica causative agent of cutaneous subcutaneous infection in human host.</title>
        <authorList>
            <person name="Costa F."/>
            <person name="Sybren D.H."/>
            <person name="Raittz R.T."/>
            <person name="Weiss V.A."/>
            <person name="Leao A.C."/>
            <person name="Gomes R."/>
            <person name="De Souza E.M."/>
            <person name="Pedrosa F.O."/>
            <person name="Steffens M.B."/>
            <person name="Bombassaro A."/>
            <person name="Tadra-Sfeir M.Z."/>
            <person name="Moreno L.F."/>
            <person name="Najafzadeh M.J."/>
            <person name="Felipe M.S."/>
            <person name="Teixeira M."/>
            <person name="Sun J."/>
            <person name="Xi L."/>
            <person name="Castro M.A."/>
            <person name="Vicente V.A."/>
        </authorList>
    </citation>
    <scope>NUCLEOTIDE SEQUENCE [LARGE SCALE GENOMIC DNA]</scope>
    <source>
        <strain evidence="3 4">CBS 269.64</strain>
    </source>
</reference>
<dbReference type="SMART" id="SM00248">
    <property type="entry name" value="ANK"/>
    <property type="match status" value="4"/>
</dbReference>
<comment type="caution">
    <text evidence="3">The sequence shown here is derived from an EMBL/GenBank/DDBJ whole genome shotgun (WGS) entry which is preliminary data.</text>
</comment>
<dbReference type="InterPro" id="IPR036770">
    <property type="entry name" value="Ankyrin_rpt-contain_sf"/>
</dbReference>
<accession>A0A178D3G8</accession>
<keyword evidence="2" id="KW-0040">ANK repeat</keyword>
<dbReference type="RefSeq" id="XP_022501631.1">
    <property type="nucleotide sequence ID" value="XM_022642534.1"/>
</dbReference>
<proteinExistence type="predicted"/>
<dbReference type="Gene3D" id="1.25.40.20">
    <property type="entry name" value="Ankyrin repeat-containing domain"/>
    <property type="match status" value="2"/>
</dbReference>
<keyword evidence="1" id="KW-0677">Repeat</keyword>
<name>A0A178D3G8_9EURO</name>
<dbReference type="PANTHER" id="PTHR24198:SF165">
    <property type="entry name" value="ANKYRIN REPEAT-CONTAINING PROTEIN-RELATED"/>
    <property type="match status" value="1"/>
</dbReference>
<gene>
    <name evidence="3" type="ORF">AYO20_04235</name>
</gene>
<protein>
    <submittedName>
        <fullName evidence="3">Uncharacterized protein</fullName>
    </submittedName>
</protein>
<dbReference type="PANTHER" id="PTHR24198">
    <property type="entry name" value="ANKYRIN REPEAT AND PROTEIN KINASE DOMAIN-CONTAINING PROTEIN"/>
    <property type="match status" value="1"/>
</dbReference>
<evidence type="ECO:0000313" key="3">
    <source>
        <dbReference type="EMBL" id="OAL36619.1"/>
    </source>
</evidence>
<dbReference type="SUPFAM" id="SSF48403">
    <property type="entry name" value="Ankyrin repeat"/>
    <property type="match status" value="1"/>
</dbReference>
<dbReference type="EMBL" id="LVCJ01000021">
    <property type="protein sequence ID" value="OAL36619.1"/>
    <property type="molecule type" value="Genomic_DNA"/>
</dbReference>
<evidence type="ECO:0000256" key="1">
    <source>
        <dbReference type="ARBA" id="ARBA00022737"/>
    </source>
</evidence>
<dbReference type="GeneID" id="34587656"/>
<dbReference type="Pfam" id="PF12796">
    <property type="entry name" value="Ank_2"/>
    <property type="match status" value="1"/>
</dbReference>
<sequence length="249" mass="27395">MAPFGQISKITSKEDHFDLDAASEAVENGLSIAHLLKGHKLSPGESKWLALVAIETQSLPTLQILLDNGWDINEPEGYFEPPLLGRAVRSDSNEEVVRWFLDHGADPNAYAGKYKLTPLSRAIQFAPVNIIQLLPDRGGSAEKGGVISFICKRPEDSNTLYLLRLLHEMGASISNALFDTDPNLSDVTKFEGTPMRISCTTGNTTAVRYLVEHGASPFEKPFFAQCLLLDAARKYGHWEIAKILSNVSK</sequence>
<organism evidence="3 4">
    <name type="scientific">Fonsecaea nubica</name>
    <dbReference type="NCBI Taxonomy" id="856822"/>
    <lineage>
        <taxon>Eukaryota</taxon>
        <taxon>Fungi</taxon>
        <taxon>Dikarya</taxon>
        <taxon>Ascomycota</taxon>
        <taxon>Pezizomycotina</taxon>
        <taxon>Eurotiomycetes</taxon>
        <taxon>Chaetothyriomycetidae</taxon>
        <taxon>Chaetothyriales</taxon>
        <taxon>Herpotrichiellaceae</taxon>
        <taxon>Fonsecaea</taxon>
    </lineage>
</organism>
<evidence type="ECO:0000256" key="2">
    <source>
        <dbReference type="ARBA" id="ARBA00023043"/>
    </source>
</evidence>
<dbReference type="OrthoDB" id="426293at2759"/>
<keyword evidence="4" id="KW-1185">Reference proteome</keyword>
<dbReference type="InterPro" id="IPR002110">
    <property type="entry name" value="Ankyrin_rpt"/>
</dbReference>